<dbReference type="InterPro" id="IPR052710">
    <property type="entry name" value="CAAX_protease"/>
</dbReference>
<sequence length="237" mass="26382">MTKDTFTKKFWLSILINFGGMLAVLTLARQVAGNSGVIYLTIASLWFIFLLFFNLKLFGGYVAAQWHEFAKNKWRNILYVVIVLVLLEVAVTVANLYFHQFIPSAKSAGIVQYEFSTVTIVGTLWGIVGGLGDLVAAFVEELAYRHESMYVFKSKGKVLTGIMVIVSSLLFGFSHYYNFNGSLIATMPYVIAGVVLSLSYLLSKNFWVPTLAHLLFNSLSILSALVLLGIQLVDVIR</sequence>
<organism evidence="4 5">
    <name type="scientific">Latilactobacillus fuchuensis</name>
    <dbReference type="NCBI Taxonomy" id="164393"/>
    <lineage>
        <taxon>Bacteria</taxon>
        <taxon>Bacillati</taxon>
        <taxon>Bacillota</taxon>
        <taxon>Bacilli</taxon>
        <taxon>Lactobacillales</taxon>
        <taxon>Lactobacillaceae</taxon>
        <taxon>Latilactobacillus</taxon>
    </lineage>
</organism>
<feature type="transmembrane region" description="Helical" evidence="2">
    <location>
        <begin position="118"/>
        <end position="138"/>
    </location>
</feature>
<dbReference type="EMBL" id="OGVC01000045">
    <property type="protein sequence ID" value="SPC39701.1"/>
    <property type="molecule type" value="Genomic_DNA"/>
</dbReference>
<comment type="caution">
    <text evidence="4">The sequence shown here is derived from an EMBL/GenBank/DDBJ whole genome shotgun (WGS) entry which is preliminary data.</text>
</comment>
<dbReference type="RefSeq" id="WP_106482877.1">
    <property type="nucleotide sequence ID" value="NZ_LT984417.1"/>
</dbReference>
<evidence type="ECO:0000259" key="3">
    <source>
        <dbReference type="Pfam" id="PF02517"/>
    </source>
</evidence>
<keyword evidence="2" id="KW-0472">Membrane</keyword>
<keyword evidence="5" id="KW-1185">Reference proteome</keyword>
<feature type="transmembrane region" description="Helical" evidence="2">
    <location>
        <begin position="38"/>
        <end position="64"/>
    </location>
</feature>
<feature type="transmembrane region" description="Helical" evidence="2">
    <location>
        <begin position="183"/>
        <end position="202"/>
    </location>
</feature>
<keyword evidence="2" id="KW-1133">Transmembrane helix</keyword>
<dbReference type="PANTHER" id="PTHR36435:SF1">
    <property type="entry name" value="CAAX AMINO TERMINAL PROTEASE FAMILY PROTEIN"/>
    <property type="match status" value="1"/>
</dbReference>
<reference evidence="4" key="1">
    <citation type="submission" date="2018-01" db="EMBL/GenBank/DDBJ databases">
        <authorList>
            <person name="Chaillou S."/>
        </authorList>
    </citation>
    <scope>NUCLEOTIDE SEQUENCE [LARGE SCALE GENOMIC DNA]</scope>
    <source>
        <strain evidence="4">MFPC41A2801</strain>
    </source>
</reference>
<gene>
    <name evidence="4" type="ORF">LFUMFP_50001</name>
</gene>
<keyword evidence="2" id="KW-0812">Transmembrane</keyword>
<feature type="transmembrane region" description="Helical" evidence="2">
    <location>
        <begin position="12"/>
        <end position="32"/>
    </location>
</feature>
<name>A0A2N9DXZ9_9LACO</name>
<dbReference type="InterPro" id="IPR003675">
    <property type="entry name" value="Rce1/LyrA-like_dom"/>
</dbReference>
<feature type="transmembrane region" description="Helical" evidence="2">
    <location>
        <begin position="214"/>
        <end position="233"/>
    </location>
</feature>
<evidence type="ECO:0000256" key="2">
    <source>
        <dbReference type="SAM" id="Phobius"/>
    </source>
</evidence>
<dbReference type="GO" id="GO:0080120">
    <property type="term" value="P:CAAX-box protein maturation"/>
    <property type="evidence" value="ECO:0007669"/>
    <property type="project" value="UniProtKB-ARBA"/>
</dbReference>
<dbReference type="AlphaFoldDB" id="A0A2N9DXZ9"/>
<comment type="similarity">
    <text evidence="1">Belongs to the UPF0177 family.</text>
</comment>
<evidence type="ECO:0000313" key="5">
    <source>
        <dbReference type="Proteomes" id="UP000238739"/>
    </source>
</evidence>
<feature type="transmembrane region" description="Helical" evidence="2">
    <location>
        <begin position="76"/>
        <end position="98"/>
    </location>
</feature>
<dbReference type="GO" id="GO:0004175">
    <property type="term" value="F:endopeptidase activity"/>
    <property type="evidence" value="ECO:0007669"/>
    <property type="project" value="UniProtKB-ARBA"/>
</dbReference>
<dbReference type="PANTHER" id="PTHR36435">
    <property type="entry name" value="SLR1288 PROTEIN"/>
    <property type="match status" value="1"/>
</dbReference>
<evidence type="ECO:0000256" key="1">
    <source>
        <dbReference type="ARBA" id="ARBA00009067"/>
    </source>
</evidence>
<feature type="transmembrane region" description="Helical" evidence="2">
    <location>
        <begin position="158"/>
        <end position="177"/>
    </location>
</feature>
<accession>A0A2N9DXZ9</accession>
<dbReference type="Proteomes" id="UP000238739">
    <property type="component" value="Unassembled WGS sequence"/>
</dbReference>
<dbReference type="Pfam" id="PF02517">
    <property type="entry name" value="Rce1-like"/>
    <property type="match status" value="1"/>
</dbReference>
<feature type="domain" description="CAAX prenyl protease 2/Lysostaphin resistance protein A-like" evidence="3">
    <location>
        <begin position="134"/>
        <end position="218"/>
    </location>
</feature>
<evidence type="ECO:0000313" key="4">
    <source>
        <dbReference type="EMBL" id="SPC39701.1"/>
    </source>
</evidence>
<protein>
    <submittedName>
        <fullName evidence="4">Abortive infection protein</fullName>
    </submittedName>
</protein>
<proteinExistence type="inferred from homology"/>